<feature type="compositionally biased region" description="Acidic residues" evidence="1">
    <location>
        <begin position="28"/>
        <end position="44"/>
    </location>
</feature>
<dbReference type="SUPFAM" id="SSF47473">
    <property type="entry name" value="EF-hand"/>
    <property type="match status" value="1"/>
</dbReference>
<dbReference type="Gene3D" id="1.10.238.10">
    <property type="entry name" value="EF-hand"/>
    <property type="match status" value="1"/>
</dbReference>
<dbReference type="AlphaFoldDB" id="A0A7W5E285"/>
<comment type="caution">
    <text evidence="2">The sequence shown here is derived from an EMBL/GenBank/DDBJ whole genome shotgun (WGS) entry which is preliminary data.</text>
</comment>
<dbReference type="Proteomes" id="UP000536179">
    <property type="component" value="Unassembled WGS sequence"/>
</dbReference>
<accession>A0A7W5E285</accession>
<feature type="region of interest" description="Disordered" evidence="1">
    <location>
        <begin position="1"/>
        <end position="45"/>
    </location>
</feature>
<protein>
    <submittedName>
        <fullName evidence="2">Uncharacterized protein</fullName>
    </submittedName>
</protein>
<dbReference type="InterPro" id="IPR018247">
    <property type="entry name" value="EF_Hand_1_Ca_BS"/>
</dbReference>
<dbReference type="InterPro" id="IPR011992">
    <property type="entry name" value="EF-hand-dom_pair"/>
</dbReference>
<name>A0A7W5E285_9BACT</name>
<gene>
    <name evidence="2" type="ORF">FHS27_004697</name>
</gene>
<organism evidence="2 3">
    <name type="scientific">Aporhodopirellula rubra</name>
    <dbReference type="NCBI Taxonomy" id="980271"/>
    <lineage>
        <taxon>Bacteria</taxon>
        <taxon>Pseudomonadati</taxon>
        <taxon>Planctomycetota</taxon>
        <taxon>Planctomycetia</taxon>
        <taxon>Pirellulales</taxon>
        <taxon>Pirellulaceae</taxon>
        <taxon>Aporhodopirellula</taxon>
    </lineage>
</organism>
<dbReference type="PROSITE" id="PS00018">
    <property type="entry name" value="EF_HAND_1"/>
    <property type="match status" value="2"/>
</dbReference>
<feature type="compositionally biased region" description="Polar residues" evidence="1">
    <location>
        <begin position="17"/>
        <end position="26"/>
    </location>
</feature>
<evidence type="ECO:0000313" key="3">
    <source>
        <dbReference type="Proteomes" id="UP000536179"/>
    </source>
</evidence>
<keyword evidence="3" id="KW-1185">Reference proteome</keyword>
<proteinExistence type="predicted"/>
<dbReference type="EMBL" id="JACHXU010000019">
    <property type="protein sequence ID" value="MBB3208863.1"/>
    <property type="molecule type" value="Genomic_DNA"/>
</dbReference>
<reference evidence="2 3" key="1">
    <citation type="submission" date="2020-08" db="EMBL/GenBank/DDBJ databases">
        <title>Genomic Encyclopedia of Type Strains, Phase III (KMG-III): the genomes of soil and plant-associated and newly described type strains.</title>
        <authorList>
            <person name="Whitman W."/>
        </authorList>
    </citation>
    <scope>NUCLEOTIDE SEQUENCE [LARGE SCALE GENOMIC DNA]</scope>
    <source>
        <strain evidence="2 3">CECT 8075</strain>
    </source>
</reference>
<evidence type="ECO:0000313" key="2">
    <source>
        <dbReference type="EMBL" id="MBB3208863.1"/>
    </source>
</evidence>
<evidence type="ECO:0000256" key="1">
    <source>
        <dbReference type="SAM" id="MobiDB-lite"/>
    </source>
</evidence>
<sequence>MPTQTRSLTFLLERPSRVSTTNGTSPETNDEETDDENEDVEDDEHDCHEGVRLHHHHRFGVVSVGLFGGDAESLITRFDTDDDGSLTEEEVSDRVWAKLTAVGVDSDADGIVTLVELETAIDTARQEAFDTKDVNADGLLSEDEVSERFWSKISDADTDSVEGVSLDELDAFYTEQAAERVDSAGEFRHRHRIADEVFASIGRAQSSSRATAFRFGRGR</sequence>